<proteinExistence type="inferred from homology"/>
<dbReference type="GO" id="GO:0016462">
    <property type="term" value="F:pyrophosphatase activity"/>
    <property type="evidence" value="ECO:0007669"/>
    <property type="project" value="TreeGrafter"/>
</dbReference>
<dbReference type="PANTHER" id="PTHR30005:SF0">
    <property type="entry name" value="RETROGRADE REGULATION PROTEIN 2"/>
    <property type="match status" value="1"/>
</dbReference>
<gene>
    <name evidence="4" type="ORF">SAMN02982929_02318</name>
    <name evidence="5" type="ORF">SAMN05216506_112152</name>
</gene>
<accession>A0A1H6AGI4</accession>
<dbReference type="EMBL" id="FOME01000012">
    <property type="protein sequence ID" value="SFE56960.1"/>
    <property type="molecule type" value="Genomic_DNA"/>
</dbReference>
<evidence type="ECO:0000256" key="1">
    <source>
        <dbReference type="ARBA" id="ARBA00007125"/>
    </source>
</evidence>
<protein>
    <submittedName>
        <fullName evidence="4">Exopolyphosphatase / guanosine-5'-triphosphate,3'-diphosphate pyrophosphatase</fullName>
    </submittedName>
</protein>
<dbReference type="InterPro" id="IPR003695">
    <property type="entry name" value="Ppx_GppA_N"/>
</dbReference>
<evidence type="ECO:0000313" key="7">
    <source>
        <dbReference type="Proteomes" id="UP000236729"/>
    </source>
</evidence>
<dbReference type="Pfam" id="PF02541">
    <property type="entry name" value="Ppx-GppA"/>
    <property type="match status" value="1"/>
</dbReference>
<dbReference type="SUPFAM" id="SSF53067">
    <property type="entry name" value="Actin-like ATPase domain"/>
    <property type="match status" value="2"/>
</dbReference>
<dbReference type="InterPro" id="IPR050273">
    <property type="entry name" value="GppA/Ppx_hydrolase"/>
</dbReference>
<evidence type="ECO:0000259" key="3">
    <source>
        <dbReference type="Pfam" id="PF02541"/>
    </source>
</evidence>
<dbReference type="Proteomes" id="UP000236729">
    <property type="component" value="Unassembled WGS sequence"/>
</dbReference>
<accession>A0A1I2BNY6</accession>
<keyword evidence="6" id="KW-1185">Reference proteome</keyword>
<evidence type="ECO:0000313" key="5">
    <source>
        <dbReference type="EMBL" id="SFE56960.1"/>
    </source>
</evidence>
<comment type="similarity">
    <text evidence="1">Belongs to the GppA/Ppx family.</text>
</comment>
<dbReference type="EMBL" id="FNVB01000003">
    <property type="protein sequence ID" value="SEG47818.1"/>
    <property type="molecule type" value="Genomic_DNA"/>
</dbReference>
<evidence type="ECO:0000313" key="4">
    <source>
        <dbReference type="EMBL" id="SEG47818.1"/>
    </source>
</evidence>
<reference evidence="6 7" key="2">
    <citation type="submission" date="2016-10" db="EMBL/GenBank/DDBJ databases">
        <authorList>
            <person name="Varghese N."/>
            <person name="Submissions S."/>
        </authorList>
    </citation>
    <scope>NUCLEOTIDE SEQUENCE [LARGE SCALE GENOMIC DNA]</scope>
    <source>
        <strain evidence="7">ATCC 20501</strain>
        <strain evidence="5 6">CGMCC 4.3529</strain>
    </source>
</reference>
<organism evidence="4 7">
    <name type="scientific">Saccharopolyspora kobensis</name>
    <dbReference type="NCBI Taxonomy" id="146035"/>
    <lineage>
        <taxon>Bacteria</taxon>
        <taxon>Bacillati</taxon>
        <taxon>Actinomycetota</taxon>
        <taxon>Actinomycetes</taxon>
        <taxon>Pseudonocardiales</taxon>
        <taxon>Pseudonocardiaceae</taxon>
        <taxon>Saccharopolyspora</taxon>
    </lineage>
</organism>
<dbReference type="SMR" id="A0A1H6AGI4"/>
<evidence type="ECO:0000313" key="6">
    <source>
        <dbReference type="Proteomes" id="UP000199690"/>
    </source>
</evidence>
<dbReference type="Gene3D" id="3.30.420.150">
    <property type="entry name" value="Exopolyphosphatase. Domain 2"/>
    <property type="match status" value="1"/>
</dbReference>
<dbReference type="Gene3D" id="3.30.420.40">
    <property type="match status" value="1"/>
</dbReference>
<dbReference type="CDD" id="cd24056">
    <property type="entry name" value="ASKHA_NBD_MtPPX1-like"/>
    <property type="match status" value="1"/>
</dbReference>
<name>A0A1H6AGI4_9PSEU</name>
<reference evidence="4" key="1">
    <citation type="submission" date="2016-10" db="EMBL/GenBank/DDBJ databases">
        <authorList>
            <person name="de Groot N.N."/>
        </authorList>
    </citation>
    <scope>NUCLEOTIDE SEQUENCE [LARGE SCALE GENOMIC DNA]</scope>
    <source>
        <strain evidence="4">ATCC 20501</strain>
    </source>
</reference>
<dbReference type="PANTHER" id="PTHR30005">
    <property type="entry name" value="EXOPOLYPHOSPHATASE"/>
    <property type="match status" value="1"/>
</dbReference>
<keyword evidence="2" id="KW-0378">Hydrolase</keyword>
<dbReference type="AlphaFoldDB" id="A0A1H6AGI4"/>
<dbReference type="InterPro" id="IPR043129">
    <property type="entry name" value="ATPase_NBD"/>
</dbReference>
<feature type="domain" description="Ppx/GppA phosphatase N-terminal" evidence="3">
    <location>
        <begin position="11"/>
        <end position="249"/>
    </location>
</feature>
<evidence type="ECO:0000256" key="2">
    <source>
        <dbReference type="ARBA" id="ARBA00022801"/>
    </source>
</evidence>
<sequence>MQATGRALAAARQSSVEQLFAFVTSAIRDAANRHQVLDRLERETGIRPQFLSGQDEARLTYLAVRSRYGWSAGRLLVVDIGGGSMEIMLGRDAEPELAVSLPLGAGLLTREFLPDDPPTGEQISALRKHIRDTLREVVDRIRWEGEPARAIGTSKTFKQLARLAGAPPQRKGPFVRRALSAKDFGDWVPRLAAKCAAKRSKLRGVSRARARQVLAGALVVKATMKALNTTSVEICPWALREGIMLHYLQTKLDHIRELPLQPVRPGEIGGSPREEPSRSS</sequence>
<dbReference type="Proteomes" id="UP000199690">
    <property type="component" value="Unassembled WGS sequence"/>
</dbReference>
<dbReference type="FunFam" id="3.30.420.150:FF:000006">
    <property type="entry name" value="Ppx/GppA family phosphatase"/>
    <property type="match status" value="1"/>
</dbReference>